<dbReference type="NCBIfam" id="NF045515">
    <property type="entry name" value="Glp_gephyrin"/>
    <property type="match status" value="1"/>
</dbReference>
<dbReference type="SUPFAM" id="SSF63882">
    <property type="entry name" value="MoeA N-terminal region -like"/>
    <property type="match status" value="1"/>
</dbReference>
<dbReference type="OrthoDB" id="9804758at2"/>
<organism evidence="8 9">
    <name type="scientific">Actibacterium lipolyticum</name>
    <dbReference type="NCBI Taxonomy" id="1524263"/>
    <lineage>
        <taxon>Bacteria</taxon>
        <taxon>Pseudomonadati</taxon>
        <taxon>Pseudomonadota</taxon>
        <taxon>Alphaproteobacteria</taxon>
        <taxon>Rhodobacterales</taxon>
        <taxon>Roseobacteraceae</taxon>
        <taxon>Actibacterium</taxon>
    </lineage>
</organism>
<dbReference type="SMART" id="SM00852">
    <property type="entry name" value="MoCF_biosynth"/>
    <property type="match status" value="1"/>
</dbReference>
<evidence type="ECO:0000313" key="8">
    <source>
        <dbReference type="EMBL" id="SMX50998.1"/>
    </source>
</evidence>
<dbReference type="GO" id="GO:0046872">
    <property type="term" value="F:metal ion binding"/>
    <property type="evidence" value="ECO:0007669"/>
    <property type="project" value="UniProtKB-UniRule"/>
</dbReference>
<dbReference type="GO" id="GO:0005829">
    <property type="term" value="C:cytosol"/>
    <property type="evidence" value="ECO:0007669"/>
    <property type="project" value="TreeGrafter"/>
</dbReference>
<dbReference type="SUPFAM" id="SSF53218">
    <property type="entry name" value="Molybdenum cofactor biosynthesis proteins"/>
    <property type="match status" value="1"/>
</dbReference>
<dbReference type="Gene3D" id="3.90.105.10">
    <property type="entry name" value="Molybdopterin biosynthesis moea protein, domain 2"/>
    <property type="match status" value="1"/>
</dbReference>
<dbReference type="GO" id="GO:0006777">
    <property type="term" value="P:Mo-molybdopterin cofactor biosynthetic process"/>
    <property type="evidence" value="ECO:0007669"/>
    <property type="project" value="UniProtKB-UniRule"/>
</dbReference>
<dbReference type="CDD" id="cd00887">
    <property type="entry name" value="MoeA"/>
    <property type="match status" value="1"/>
</dbReference>
<evidence type="ECO:0000256" key="6">
    <source>
        <dbReference type="RuleBase" id="RU365090"/>
    </source>
</evidence>
<dbReference type="PANTHER" id="PTHR10192">
    <property type="entry name" value="MOLYBDOPTERIN BIOSYNTHESIS PROTEIN"/>
    <property type="match status" value="1"/>
</dbReference>
<dbReference type="Gene3D" id="2.40.340.10">
    <property type="entry name" value="MoeA, C-terminal, domain IV"/>
    <property type="match status" value="1"/>
</dbReference>
<dbReference type="InterPro" id="IPR036425">
    <property type="entry name" value="MoaB/Mog-like_dom_sf"/>
</dbReference>
<dbReference type="InterPro" id="IPR005110">
    <property type="entry name" value="MoeA_linker/N"/>
</dbReference>
<dbReference type="RefSeq" id="WP_093968705.1">
    <property type="nucleotide sequence ID" value="NZ_FXYE01000003.1"/>
</dbReference>
<dbReference type="Pfam" id="PF00994">
    <property type="entry name" value="MoCF_biosynth"/>
    <property type="match status" value="1"/>
</dbReference>
<dbReference type="Pfam" id="PF03453">
    <property type="entry name" value="MoeA_N"/>
    <property type="match status" value="1"/>
</dbReference>
<dbReference type="UniPathway" id="UPA00344"/>
<gene>
    <name evidence="8" type="primary">moeA_3</name>
    <name evidence="8" type="ORF">COL8621_03528</name>
</gene>
<dbReference type="InterPro" id="IPR038987">
    <property type="entry name" value="MoeA-like"/>
</dbReference>
<evidence type="ECO:0000256" key="2">
    <source>
        <dbReference type="ARBA" id="ARBA00005046"/>
    </source>
</evidence>
<evidence type="ECO:0000259" key="7">
    <source>
        <dbReference type="SMART" id="SM00852"/>
    </source>
</evidence>
<dbReference type="InterPro" id="IPR036135">
    <property type="entry name" value="MoeA_linker/N_sf"/>
</dbReference>
<dbReference type="EC" id="2.10.1.1" evidence="6"/>
<dbReference type="EMBL" id="FXYE01000003">
    <property type="protein sequence ID" value="SMX50998.1"/>
    <property type="molecule type" value="Genomic_DNA"/>
</dbReference>
<keyword evidence="4 6" id="KW-0501">Molybdenum cofactor biosynthesis</keyword>
<evidence type="ECO:0000256" key="3">
    <source>
        <dbReference type="ARBA" id="ARBA00010763"/>
    </source>
</evidence>
<comment type="pathway">
    <text evidence="2 6">Cofactor biosynthesis; molybdopterin biosynthesis.</text>
</comment>
<dbReference type="FunFam" id="2.170.190.11:FF:000001">
    <property type="entry name" value="Molybdopterin molybdenumtransferase"/>
    <property type="match status" value="1"/>
</dbReference>
<proteinExistence type="inferred from homology"/>
<dbReference type="Gene3D" id="2.170.190.11">
    <property type="entry name" value="Molybdopterin biosynthesis moea protein, domain 3"/>
    <property type="match status" value="1"/>
</dbReference>
<evidence type="ECO:0000256" key="5">
    <source>
        <dbReference type="ARBA" id="ARBA00047317"/>
    </source>
</evidence>
<dbReference type="Proteomes" id="UP000202922">
    <property type="component" value="Unassembled WGS sequence"/>
</dbReference>
<comment type="cofactor">
    <cofactor evidence="6">
        <name>Mg(2+)</name>
        <dbReference type="ChEBI" id="CHEBI:18420"/>
    </cofactor>
</comment>
<evidence type="ECO:0000256" key="4">
    <source>
        <dbReference type="ARBA" id="ARBA00023150"/>
    </source>
</evidence>
<dbReference type="Gene3D" id="3.40.980.10">
    <property type="entry name" value="MoaB/Mog-like domain"/>
    <property type="match status" value="1"/>
</dbReference>
<dbReference type="AlphaFoldDB" id="A0A238L7L1"/>
<keyword evidence="6" id="KW-0460">Magnesium</keyword>
<comment type="similarity">
    <text evidence="3 6">Belongs to the MoeA family.</text>
</comment>
<keyword evidence="9" id="KW-1185">Reference proteome</keyword>
<dbReference type="PANTHER" id="PTHR10192:SF5">
    <property type="entry name" value="GEPHYRIN"/>
    <property type="match status" value="1"/>
</dbReference>
<sequence length="426" mass="44549">MTVLTRIDEPGCGCGAADHLGGLVAIDEAIARIIQNVFEVPETEEVALAAACGRVLADSVRALSAAPPFDNSAMDGYALASISLTGAGPWRLEVTARIAAGQVASGSIRPGAAAQIFTGAPIPQGADAVVMQEDVDVIDDAIIISRKIRPRANIRTAGEDMAAGAIVVPAGRLITSRDIAACAAAGAATVRVRRRVRVALVVTGDEVNSSGQPLTFAGIWDVNSPMLSAQIASPGIEFVQIEAGKDDRDALCQQLGDLAKRVDLIVTTGGISVGEEDHVKPALNCLGATMVFSGVAMKPGKPVSYGRLGDAHWLGLPGNPLSAFIGWQLFGTVLLRVLAGDTTSQPNRRRHVVLSRALDHKYGRCELRLAELSGFDGLGREIAIFEDATHSGRVARLPAADGVLFIPSEIENLPEGALVEFQPFCD</sequence>
<reference evidence="9" key="1">
    <citation type="submission" date="2017-05" db="EMBL/GenBank/DDBJ databases">
        <authorList>
            <person name="Rodrigo-Torres L."/>
            <person name="Arahal R. D."/>
            <person name="Lucena T."/>
        </authorList>
    </citation>
    <scope>NUCLEOTIDE SEQUENCE [LARGE SCALE GENOMIC DNA]</scope>
    <source>
        <strain evidence="9">CECT 8621</strain>
    </source>
</reference>
<evidence type="ECO:0000313" key="9">
    <source>
        <dbReference type="Proteomes" id="UP000202922"/>
    </source>
</evidence>
<evidence type="ECO:0000256" key="1">
    <source>
        <dbReference type="ARBA" id="ARBA00002901"/>
    </source>
</evidence>
<protein>
    <recommendedName>
        <fullName evidence="6">Molybdopterin molybdenumtransferase</fullName>
        <ecNumber evidence="6">2.10.1.1</ecNumber>
    </recommendedName>
</protein>
<keyword evidence="6 8" id="KW-0808">Transferase</keyword>
<dbReference type="SUPFAM" id="SSF63867">
    <property type="entry name" value="MoeA C-terminal domain-like"/>
    <property type="match status" value="1"/>
</dbReference>
<feature type="domain" description="MoaB/Mog" evidence="7">
    <location>
        <begin position="199"/>
        <end position="337"/>
    </location>
</feature>
<dbReference type="GO" id="GO:0061599">
    <property type="term" value="F:molybdopterin molybdotransferase activity"/>
    <property type="evidence" value="ECO:0007669"/>
    <property type="project" value="UniProtKB-UniRule"/>
</dbReference>
<keyword evidence="6" id="KW-0500">Molybdenum</keyword>
<name>A0A238L7L1_9RHOB</name>
<comment type="function">
    <text evidence="1 6">Catalyzes the insertion of molybdate into adenylated molybdopterin with the concomitant release of AMP.</text>
</comment>
<dbReference type="InterPro" id="IPR001453">
    <property type="entry name" value="MoaB/Mog_dom"/>
</dbReference>
<accession>A0A238L7L1</accession>
<comment type="catalytic activity">
    <reaction evidence="5">
        <text>adenylyl-molybdopterin + molybdate = Mo-molybdopterin + AMP + H(+)</text>
        <dbReference type="Rhea" id="RHEA:35047"/>
        <dbReference type="ChEBI" id="CHEBI:15378"/>
        <dbReference type="ChEBI" id="CHEBI:36264"/>
        <dbReference type="ChEBI" id="CHEBI:62727"/>
        <dbReference type="ChEBI" id="CHEBI:71302"/>
        <dbReference type="ChEBI" id="CHEBI:456215"/>
        <dbReference type="EC" id="2.10.1.1"/>
    </reaction>
</comment>
<keyword evidence="6" id="KW-0479">Metal-binding</keyword>
<dbReference type="InterPro" id="IPR036688">
    <property type="entry name" value="MoeA_C_domain_IV_sf"/>
</dbReference>